<proteinExistence type="predicted"/>
<keyword evidence="4 6" id="KW-1133">Transmembrane helix</keyword>
<feature type="transmembrane region" description="Helical" evidence="6">
    <location>
        <begin position="20"/>
        <end position="38"/>
    </location>
</feature>
<keyword evidence="8" id="KW-1185">Reference proteome</keyword>
<comment type="caution">
    <text evidence="7">The sequence shown here is derived from an EMBL/GenBank/DDBJ whole genome shotgun (WGS) entry which is preliminary data.</text>
</comment>
<name>A0ABQ5QA87_9BACT</name>
<evidence type="ECO:0000313" key="7">
    <source>
        <dbReference type="EMBL" id="GLH71030.1"/>
    </source>
</evidence>
<dbReference type="InterPro" id="IPR045584">
    <property type="entry name" value="Pilin-like"/>
</dbReference>
<evidence type="ECO:0000256" key="5">
    <source>
        <dbReference type="ARBA" id="ARBA00023136"/>
    </source>
</evidence>
<dbReference type="SUPFAM" id="SSF54523">
    <property type="entry name" value="Pili subunits"/>
    <property type="match status" value="1"/>
</dbReference>
<dbReference type="InterPro" id="IPR000983">
    <property type="entry name" value="Bac_GSPG_pilin"/>
</dbReference>
<evidence type="ECO:0000256" key="6">
    <source>
        <dbReference type="SAM" id="Phobius"/>
    </source>
</evidence>
<dbReference type="PANTHER" id="PTHR30093">
    <property type="entry name" value="GENERAL SECRETION PATHWAY PROTEIN G"/>
    <property type="match status" value="1"/>
</dbReference>
<evidence type="ECO:0000256" key="4">
    <source>
        <dbReference type="ARBA" id="ARBA00022989"/>
    </source>
</evidence>
<reference evidence="7 8" key="1">
    <citation type="journal article" date="2023" name="Antonie Van Leeuwenhoek">
        <title>Mesoterricola silvestris gen. nov., sp. nov., Mesoterricola sediminis sp. nov., Geothrix oryzae sp. nov., Geothrix edaphica sp. nov., Geothrix rubra sp. nov., and Geothrix limicola sp. nov., six novel members of Acidobacteriota isolated from soils.</title>
        <authorList>
            <person name="Itoh H."/>
            <person name="Sugisawa Y."/>
            <person name="Mise K."/>
            <person name="Xu Z."/>
            <person name="Kuniyasu M."/>
            <person name="Ushijima N."/>
            <person name="Kawano K."/>
            <person name="Kobayashi E."/>
            <person name="Shiratori Y."/>
            <person name="Masuda Y."/>
            <person name="Senoo K."/>
        </authorList>
    </citation>
    <scope>NUCLEOTIDE SEQUENCE [LARGE SCALE GENOMIC DNA]</scope>
    <source>
        <strain evidence="7 8">Red803</strain>
    </source>
</reference>
<dbReference type="EMBL" id="BSDD01000005">
    <property type="protein sequence ID" value="GLH71030.1"/>
    <property type="molecule type" value="Genomic_DNA"/>
</dbReference>
<evidence type="ECO:0000313" key="8">
    <source>
        <dbReference type="Proteomes" id="UP001165089"/>
    </source>
</evidence>
<dbReference type="PANTHER" id="PTHR30093:SF44">
    <property type="entry name" value="TYPE II SECRETION SYSTEM CORE PROTEIN G"/>
    <property type="match status" value="1"/>
</dbReference>
<dbReference type="PROSITE" id="PS00409">
    <property type="entry name" value="PROKAR_NTER_METHYL"/>
    <property type="match status" value="1"/>
</dbReference>
<dbReference type="Proteomes" id="UP001165089">
    <property type="component" value="Unassembled WGS sequence"/>
</dbReference>
<keyword evidence="5 6" id="KW-0472">Membrane</keyword>
<dbReference type="PRINTS" id="PR00813">
    <property type="entry name" value="BCTERIALGSPG"/>
</dbReference>
<dbReference type="InterPro" id="IPR012902">
    <property type="entry name" value="N_methyl_site"/>
</dbReference>
<keyword evidence="2" id="KW-0488">Methylation</keyword>
<sequence>MPRLTRRSSRVQGFSLVELLLVLALIGIISAIAIPAYLGQRRRAMMIGDAEANARALAMALESRRAENGLYAASGTSWSWTASGTAPTASVGAPVFSAKGASRMNYSVAVTNGGVGYTITVNDPSLGANVYTLNQAGAGSVLIKY</sequence>
<dbReference type="Pfam" id="PF07963">
    <property type="entry name" value="N_methyl"/>
    <property type="match status" value="1"/>
</dbReference>
<dbReference type="NCBIfam" id="TIGR02532">
    <property type="entry name" value="IV_pilin_GFxxxE"/>
    <property type="match status" value="1"/>
</dbReference>
<comment type="subcellular location">
    <subcellularLocation>
        <location evidence="1">Membrane</location>
        <topology evidence="1">Single-pass membrane protein</topology>
    </subcellularLocation>
</comment>
<dbReference type="RefSeq" id="WP_285726871.1">
    <property type="nucleotide sequence ID" value="NZ_BSDD01000005.1"/>
</dbReference>
<organism evidence="7 8">
    <name type="scientific">Geothrix rubra</name>
    <dbReference type="NCBI Taxonomy" id="2927977"/>
    <lineage>
        <taxon>Bacteria</taxon>
        <taxon>Pseudomonadati</taxon>
        <taxon>Acidobacteriota</taxon>
        <taxon>Holophagae</taxon>
        <taxon>Holophagales</taxon>
        <taxon>Holophagaceae</taxon>
        <taxon>Geothrix</taxon>
    </lineage>
</organism>
<protein>
    <recommendedName>
        <fullName evidence="9">Prepilin-type N-terminal cleavage/methylation domain-containing protein</fullName>
    </recommendedName>
</protein>
<gene>
    <name evidence="7" type="ORF">GETHPA_25630</name>
</gene>
<dbReference type="Gene3D" id="3.30.700.10">
    <property type="entry name" value="Glycoprotein, Type 4 Pilin"/>
    <property type="match status" value="1"/>
</dbReference>
<evidence type="ECO:0000256" key="1">
    <source>
        <dbReference type="ARBA" id="ARBA00004167"/>
    </source>
</evidence>
<evidence type="ECO:0000256" key="2">
    <source>
        <dbReference type="ARBA" id="ARBA00022481"/>
    </source>
</evidence>
<keyword evidence="3 6" id="KW-0812">Transmembrane</keyword>
<accession>A0ABQ5QA87</accession>
<evidence type="ECO:0000256" key="3">
    <source>
        <dbReference type="ARBA" id="ARBA00022692"/>
    </source>
</evidence>
<evidence type="ECO:0008006" key="9">
    <source>
        <dbReference type="Google" id="ProtNLM"/>
    </source>
</evidence>